<dbReference type="Proteomes" id="UP001268683">
    <property type="component" value="Chromosome"/>
</dbReference>
<dbReference type="Pfam" id="PF00126">
    <property type="entry name" value="HTH_1"/>
    <property type="match status" value="1"/>
</dbReference>
<evidence type="ECO:0000259" key="5">
    <source>
        <dbReference type="PROSITE" id="PS50931"/>
    </source>
</evidence>
<dbReference type="GO" id="GO:0043565">
    <property type="term" value="F:sequence-specific DNA binding"/>
    <property type="evidence" value="ECO:0007669"/>
    <property type="project" value="TreeGrafter"/>
</dbReference>
<evidence type="ECO:0000256" key="4">
    <source>
        <dbReference type="ARBA" id="ARBA00023163"/>
    </source>
</evidence>
<dbReference type="PANTHER" id="PTHR30537">
    <property type="entry name" value="HTH-TYPE TRANSCRIPTIONAL REGULATOR"/>
    <property type="match status" value="1"/>
</dbReference>
<dbReference type="PRINTS" id="PR00039">
    <property type="entry name" value="HTHLYSR"/>
</dbReference>
<dbReference type="SUPFAM" id="SSF46785">
    <property type="entry name" value="Winged helix' DNA-binding domain"/>
    <property type="match status" value="1"/>
</dbReference>
<evidence type="ECO:0000256" key="3">
    <source>
        <dbReference type="ARBA" id="ARBA00023125"/>
    </source>
</evidence>
<evidence type="ECO:0000313" key="6">
    <source>
        <dbReference type="EMBL" id="WND01833.1"/>
    </source>
</evidence>
<sequence length="301" mass="33748">MEWNHIKYFLKMAETGSLLSAAKELQVSQPTLSRHLTALEDDLGTAVFTRKTKGLELTAAGEQLREYAEQMSESAMAIERIAMGADLTLAGPVTITVVDSIGTEWLTENLFAFHEKFPDIELTLRIEDSSADLMRKEADIAIRMYRPEQPDLIGKKVGVMTYGLYSSEKYLSTAGEPKKLRDIQDHRMVLATGTILKFVKPLLKEMNIKLGKVAFSANSAIALAKATRMGYGIGIHSSFSALRYPELKPVLNGHQKYSEIWLVTHEDIHRSARIRAVFDYLSELFAGYMKQLRAKEDLSAL</sequence>
<protein>
    <submittedName>
        <fullName evidence="6">LysR family transcriptional regulator</fullName>
    </submittedName>
</protein>
<dbReference type="AlphaFoldDB" id="A0AA52EEX6"/>
<dbReference type="PROSITE" id="PS50931">
    <property type="entry name" value="HTH_LYSR"/>
    <property type="match status" value="1"/>
</dbReference>
<reference evidence="6" key="1">
    <citation type="submission" date="2023-04" db="EMBL/GenBank/DDBJ databases">
        <title>Complete genome sequence of Temperatibacter marinus.</title>
        <authorList>
            <person name="Rong J.-C."/>
            <person name="Yi M.-L."/>
            <person name="Zhao Q."/>
        </authorList>
    </citation>
    <scope>NUCLEOTIDE SEQUENCE</scope>
    <source>
        <strain evidence="6">NBRC 110045</strain>
    </source>
</reference>
<keyword evidence="3" id="KW-0238">DNA-binding</keyword>
<dbReference type="PANTHER" id="PTHR30537:SF3">
    <property type="entry name" value="TRANSCRIPTIONAL REGULATORY PROTEIN"/>
    <property type="match status" value="1"/>
</dbReference>
<organism evidence="6 7">
    <name type="scientific">Temperatibacter marinus</name>
    <dbReference type="NCBI Taxonomy" id="1456591"/>
    <lineage>
        <taxon>Bacteria</taxon>
        <taxon>Pseudomonadati</taxon>
        <taxon>Pseudomonadota</taxon>
        <taxon>Alphaproteobacteria</taxon>
        <taxon>Kordiimonadales</taxon>
        <taxon>Temperatibacteraceae</taxon>
        <taxon>Temperatibacter</taxon>
    </lineage>
</organism>
<name>A0AA52EEX6_9PROT</name>
<evidence type="ECO:0000256" key="1">
    <source>
        <dbReference type="ARBA" id="ARBA00009437"/>
    </source>
</evidence>
<evidence type="ECO:0000256" key="2">
    <source>
        <dbReference type="ARBA" id="ARBA00023015"/>
    </source>
</evidence>
<evidence type="ECO:0000313" key="7">
    <source>
        <dbReference type="Proteomes" id="UP001268683"/>
    </source>
</evidence>
<comment type="similarity">
    <text evidence="1">Belongs to the LysR transcriptional regulatory family.</text>
</comment>
<dbReference type="GO" id="GO:0003700">
    <property type="term" value="F:DNA-binding transcription factor activity"/>
    <property type="evidence" value="ECO:0007669"/>
    <property type="project" value="InterPro"/>
</dbReference>
<dbReference type="Pfam" id="PF03466">
    <property type="entry name" value="LysR_substrate"/>
    <property type="match status" value="1"/>
</dbReference>
<dbReference type="InterPro" id="IPR000847">
    <property type="entry name" value="LysR_HTH_N"/>
</dbReference>
<dbReference type="InterPro" id="IPR005119">
    <property type="entry name" value="LysR_subst-bd"/>
</dbReference>
<gene>
    <name evidence="6" type="ORF">QGN29_09750</name>
</gene>
<dbReference type="InterPro" id="IPR036388">
    <property type="entry name" value="WH-like_DNA-bd_sf"/>
</dbReference>
<dbReference type="KEGG" id="tmk:QGN29_09750"/>
<dbReference type="Gene3D" id="1.10.10.10">
    <property type="entry name" value="Winged helix-like DNA-binding domain superfamily/Winged helix DNA-binding domain"/>
    <property type="match status" value="1"/>
</dbReference>
<dbReference type="GO" id="GO:0006351">
    <property type="term" value="P:DNA-templated transcription"/>
    <property type="evidence" value="ECO:0007669"/>
    <property type="project" value="TreeGrafter"/>
</dbReference>
<proteinExistence type="inferred from homology"/>
<keyword evidence="2" id="KW-0805">Transcription regulation</keyword>
<keyword evidence="7" id="KW-1185">Reference proteome</keyword>
<dbReference type="SUPFAM" id="SSF53850">
    <property type="entry name" value="Periplasmic binding protein-like II"/>
    <property type="match status" value="1"/>
</dbReference>
<dbReference type="Gene3D" id="3.40.190.290">
    <property type="match status" value="1"/>
</dbReference>
<dbReference type="InterPro" id="IPR036390">
    <property type="entry name" value="WH_DNA-bd_sf"/>
</dbReference>
<dbReference type="FunFam" id="1.10.10.10:FF:000001">
    <property type="entry name" value="LysR family transcriptional regulator"/>
    <property type="match status" value="1"/>
</dbReference>
<dbReference type="InterPro" id="IPR058163">
    <property type="entry name" value="LysR-type_TF_proteobact-type"/>
</dbReference>
<keyword evidence="4" id="KW-0804">Transcription</keyword>
<feature type="domain" description="HTH lysR-type" evidence="5">
    <location>
        <begin position="1"/>
        <end position="58"/>
    </location>
</feature>
<dbReference type="EMBL" id="CP123872">
    <property type="protein sequence ID" value="WND01833.1"/>
    <property type="molecule type" value="Genomic_DNA"/>
</dbReference>
<accession>A0AA52EEX6</accession>
<dbReference type="RefSeq" id="WP_310797663.1">
    <property type="nucleotide sequence ID" value="NZ_CP123872.1"/>
</dbReference>